<dbReference type="InterPro" id="IPR010920">
    <property type="entry name" value="LSM_dom_sf"/>
</dbReference>
<accession>A0A6S7E380</accession>
<evidence type="ECO:0000256" key="4">
    <source>
        <dbReference type="ARBA" id="ARBA00022692"/>
    </source>
</evidence>
<dbReference type="InterPro" id="IPR011066">
    <property type="entry name" value="MscS_channel_C_sf"/>
</dbReference>
<proteinExistence type="inferred from homology"/>
<evidence type="ECO:0000256" key="2">
    <source>
        <dbReference type="ARBA" id="ARBA00008017"/>
    </source>
</evidence>
<keyword evidence="4 7" id="KW-0812">Transmembrane</keyword>
<dbReference type="Gene3D" id="2.30.30.60">
    <property type="match status" value="1"/>
</dbReference>
<dbReference type="GO" id="GO:0005886">
    <property type="term" value="C:plasma membrane"/>
    <property type="evidence" value="ECO:0007669"/>
    <property type="project" value="UniProtKB-SubCell"/>
</dbReference>
<keyword evidence="5 7" id="KW-1133">Transmembrane helix</keyword>
<organism evidence="11 12">
    <name type="scientific">Achromobacter piechaudii</name>
    <dbReference type="NCBI Taxonomy" id="72556"/>
    <lineage>
        <taxon>Bacteria</taxon>
        <taxon>Pseudomonadati</taxon>
        <taxon>Pseudomonadota</taxon>
        <taxon>Betaproteobacteria</taxon>
        <taxon>Burkholderiales</taxon>
        <taxon>Alcaligenaceae</taxon>
        <taxon>Achromobacter</taxon>
    </lineage>
</organism>
<protein>
    <recommendedName>
        <fullName evidence="7">Small-conductance mechanosensitive channel</fullName>
    </recommendedName>
</protein>
<evidence type="ECO:0000256" key="5">
    <source>
        <dbReference type="ARBA" id="ARBA00022989"/>
    </source>
</evidence>
<evidence type="ECO:0000259" key="10">
    <source>
        <dbReference type="Pfam" id="PF21082"/>
    </source>
</evidence>
<gene>
    <name evidence="11" type="ORF">LMG1861_03976</name>
</gene>
<evidence type="ECO:0000256" key="7">
    <source>
        <dbReference type="RuleBase" id="RU369025"/>
    </source>
</evidence>
<feature type="domain" description="Mechanosensitive ion channel MscS" evidence="9">
    <location>
        <begin position="355"/>
        <end position="420"/>
    </location>
</feature>
<keyword evidence="6 7" id="KW-0472">Membrane</keyword>
<comment type="caution">
    <text evidence="7">Lacks conserved residue(s) required for the propagation of feature annotation.</text>
</comment>
<evidence type="ECO:0000256" key="8">
    <source>
        <dbReference type="SAM" id="SignalP"/>
    </source>
</evidence>
<dbReference type="InterPro" id="IPR045275">
    <property type="entry name" value="MscS_archaea/bacteria_type"/>
</dbReference>
<feature type="transmembrane region" description="Helical" evidence="7">
    <location>
        <begin position="255"/>
        <end position="276"/>
    </location>
</feature>
<keyword evidence="7" id="KW-0406">Ion transport</keyword>
<dbReference type="PANTHER" id="PTHR30221">
    <property type="entry name" value="SMALL-CONDUCTANCE MECHANOSENSITIVE CHANNEL"/>
    <property type="match status" value="1"/>
</dbReference>
<dbReference type="GO" id="GO:0008381">
    <property type="term" value="F:mechanosensitive monoatomic ion channel activity"/>
    <property type="evidence" value="ECO:0007669"/>
    <property type="project" value="InterPro"/>
</dbReference>
<dbReference type="Pfam" id="PF00924">
    <property type="entry name" value="MS_channel_2nd"/>
    <property type="match status" value="1"/>
</dbReference>
<comment type="similarity">
    <text evidence="2 7">Belongs to the MscS (TC 1.A.23) family.</text>
</comment>
<dbReference type="InterPro" id="IPR049278">
    <property type="entry name" value="MS_channel_C"/>
</dbReference>
<feature type="transmembrane region" description="Helical" evidence="7">
    <location>
        <begin position="341"/>
        <end position="366"/>
    </location>
</feature>
<dbReference type="EMBL" id="CADILD010000002">
    <property type="protein sequence ID" value="CAB3894391.1"/>
    <property type="molecule type" value="Genomic_DNA"/>
</dbReference>
<feature type="transmembrane region" description="Helical" evidence="7">
    <location>
        <begin position="210"/>
        <end position="235"/>
    </location>
</feature>
<keyword evidence="7" id="KW-0997">Cell inner membrane</keyword>
<keyword evidence="3" id="KW-1003">Cell membrane</keyword>
<evidence type="ECO:0000256" key="3">
    <source>
        <dbReference type="ARBA" id="ARBA00022475"/>
    </source>
</evidence>
<dbReference type="InterPro" id="IPR006685">
    <property type="entry name" value="MscS_channel_2nd"/>
</dbReference>
<evidence type="ECO:0000313" key="11">
    <source>
        <dbReference type="EMBL" id="CAB3894391.1"/>
    </source>
</evidence>
<reference evidence="11 12" key="1">
    <citation type="submission" date="2020-04" db="EMBL/GenBank/DDBJ databases">
        <authorList>
            <person name="De Canck E."/>
        </authorList>
    </citation>
    <scope>NUCLEOTIDE SEQUENCE [LARGE SCALE GENOMIC DNA]</scope>
    <source>
        <strain evidence="11 12">LMG 1861</strain>
    </source>
</reference>
<dbReference type="Gene3D" id="1.10.287.1260">
    <property type="match status" value="1"/>
</dbReference>
<comment type="function">
    <text evidence="7">Mechanosensitive channel that participates in the regulation of osmotic pressure changes within the cell, opening in response to stretch forces in the membrane lipid bilayer, without the need for other proteins. Contributes to normal resistance to hypoosmotic shock. Forms an ion channel of 1.0 nanosiemens conductance with a slight preference for anions.</text>
</comment>
<feature type="domain" description="Mechanosensitive ion channel MscS C-terminal" evidence="10">
    <location>
        <begin position="432"/>
        <end position="512"/>
    </location>
</feature>
<dbReference type="Proteomes" id="UP000494105">
    <property type="component" value="Unassembled WGS sequence"/>
</dbReference>
<name>A0A6S7E380_9BURK</name>
<keyword evidence="7" id="KW-0813">Transport</keyword>
<dbReference type="Gene3D" id="3.30.70.100">
    <property type="match status" value="1"/>
</dbReference>
<feature type="transmembrane region" description="Helical" evidence="7">
    <location>
        <begin position="312"/>
        <end position="329"/>
    </location>
</feature>
<dbReference type="RefSeq" id="WP_175129313.1">
    <property type="nucleotide sequence ID" value="NZ_CADILD010000002.1"/>
</dbReference>
<dbReference type="AlphaFoldDB" id="A0A6S7E380"/>
<dbReference type="PANTHER" id="PTHR30221:SF18">
    <property type="entry name" value="SLL0590 PROTEIN"/>
    <property type="match status" value="1"/>
</dbReference>
<comment type="subunit">
    <text evidence="7">Homoheptamer.</text>
</comment>
<feature type="chain" id="PRO_5028807647" description="Small-conductance mechanosensitive channel" evidence="8">
    <location>
        <begin position="24"/>
        <end position="574"/>
    </location>
</feature>
<dbReference type="SUPFAM" id="SSF50182">
    <property type="entry name" value="Sm-like ribonucleoproteins"/>
    <property type="match status" value="1"/>
</dbReference>
<dbReference type="InterPro" id="IPR023408">
    <property type="entry name" value="MscS_beta-dom_sf"/>
</dbReference>
<evidence type="ECO:0000313" key="12">
    <source>
        <dbReference type="Proteomes" id="UP000494105"/>
    </source>
</evidence>
<evidence type="ECO:0000259" key="9">
    <source>
        <dbReference type="Pfam" id="PF00924"/>
    </source>
</evidence>
<feature type="transmembrane region" description="Helical" evidence="7">
    <location>
        <begin position="151"/>
        <end position="172"/>
    </location>
</feature>
<dbReference type="SUPFAM" id="SSF82689">
    <property type="entry name" value="Mechanosensitive channel protein MscS (YggB), C-terminal domain"/>
    <property type="match status" value="1"/>
</dbReference>
<sequence length="574" mass="62452">MIRKFCLSIFIALLLMSTPPAGAAADDARPDASASPELTLETAPVQIDGHTLFTVRGLSSFPAGKRADGIRARIEDVATDRSLPSAALKAEAVQNGTVILAGKTAVMIVTDADAVLEQTSRENLAALHLIRIQQAIDEYRQARTTDALLKAGLHSAAATALLAIAIAVLLMLNRWLDRALSKLLKSRVRAVGIQSFEVLRSDTIWKALHGVVRAIGIATLVVSVYAYLHYVLALFPWTRAASNGLFDLAFGAAQGLANSLAVVIPDLLILIVIFYLTRFFLRRARRFFEAVDQHRVAFTQFEPEWALPTYKLVRVLILAFALIVAYPYIPGSETAAFKGISIFIGLVVSLGSSTAISNLIAGYLMTYRRVFKVGDRVKVGDVIGEVVAVRLQVTHLRTNKNEEVTIPNSQILNSDVTNYSSLAGAKGLILHTTIGIGYEVPWRQVEAMLHTAGGRTAGVLAEPGPFVLLTKLGDFAVTNELNVYVRETQKIAKTYAELHRHIIDVFNEYQVQIMTPAYEGDPDEPKVVPAEHWYRAPASRDAGATPANADTRIKAGEEVAITHAGEPRPHPAIE</sequence>
<evidence type="ECO:0000256" key="6">
    <source>
        <dbReference type="ARBA" id="ARBA00023136"/>
    </source>
</evidence>
<keyword evidence="7" id="KW-0407">Ion channel</keyword>
<comment type="subcellular location">
    <subcellularLocation>
        <location evidence="7">Cell inner membrane</location>
        <topology evidence="7">Multi-pass membrane protein</topology>
    </subcellularLocation>
    <subcellularLocation>
        <location evidence="1">Cell membrane</location>
        <topology evidence="1">Multi-pass membrane protein</topology>
    </subcellularLocation>
</comment>
<feature type="signal peptide" evidence="8">
    <location>
        <begin position="1"/>
        <end position="23"/>
    </location>
</feature>
<keyword evidence="8" id="KW-0732">Signal</keyword>
<dbReference type="Pfam" id="PF21082">
    <property type="entry name" value="MS_channel_3rd"/>
    <property type="match status" value="1"/>
</dbReference>
<evidence type="ECO:0000256" key="1">
    <source>
        <dbReference type="ARBA" id="ARBA00004651"/>
    </source>
</evidence>